<dbReference type="InterPro" id="IPR002410">
    <property type="entry name" value="Peptidase_S33"/>
</dbReference>
<evidence type="ECO:0000313" key="5">
    <source>
        <dbReference type="Proteomes" id="UP000256328"/>
    </source>
</evidence>
<dbReference type="GO" id="GO:0006508">
    <property type="term" value="P:proteolysis"/>
    <property type="evidence" value="ECO:0007669"/>
    <property type="project" value="InterPro"/>
</dbReference>
<dbReference type="PANTHER" id="PTHR43798">
    <property type="entry name" value="MONOACYLGLYCEROL LIPASE"/>
    <property type="match status" value="1"/>
</dbReference>
<dbReference type="Gene3D" id="3.40.50.1820">
    <property type="entry name" value="alpha/beta hydrolase"/>
    <property type="match status" value="1"/>
</dbReference>
<sequence>MTENIVTTTSTVTMDDGACLHVKVLGDDPKATKPLLIALHGAPGLSTLVDPESSFAFLSGTFRVLVFDARGSGASDLTGPYTHERWINDIENLREWAGAEKFLLAGGSYGGFIALDYALLHGDRLLGIILRDTWANGAVGMMTALANIVTSDRLRVDVARQIRVWSGILYDDKDFEEGVMEILPIYDPPEGVSKKAPMSNDTGPKTFEGFVPTVSKYHSATQNAAFGVNMPRFDVRHRLKEIKAPTLVVVGRHDYIAPVHFSQEIADGIPNARLEIFEHSGHAPPADEPEKFQDTVWSFLKAEVL</sequence>
<dbReference type="InterPro" id="IPR029058">
    <property type="entry name" value="AB_hydrolase_fold"/>
</dbReference>
<dbReference type="OrthoDB" id="408373at2759"/>
<evidence type="ECO:0000259" key="3">
    <source>
        <dbReference type="Pfam" id="PF00561"/>
    </source>
</evidence>
<dbReference type="GO" id="GO:0008233">
    <property type="term" value="F:peptidase activity"/>
    <property type="evidence" value="ECO:0007669"/>
    <property type="project" value="InterPro"/>
</dbReference>
<name>A0A3D8RK04_9HELO</name>
<keyword evidence="2" id="KW-0378">Hydrolase</keyword>
<dbReference type="Pfam" id="PF00561">
    <property type="entry name" value="Abhydrolase_1"/>
    <property type="match status" value="1"/>
</dbReference>
<evidence type="ECO:0000256" key="2">
    <source>
        <dbReference type="ARBA" id="ARBA00022801"/>
    </source>
</evidence>
<gene>
    <name evidence="4" type="ORF">BP5796_07613</name>
</gene>
<feature type="domain" description="AB hydrolase-1" evidence="3">
    <location>
        <begin position="34"/>
        <end position="288"/>
    </location>
</feature>
<comment type="caution">
    <text evidence="4">The sequence shown here is derived from an EMBL/GenBank/DDBJ whole genome shotgun (WGS) entry which is preliminary data.</text>
</comment>
<dbReference type="PANTHER" id="PTHR43798:SF33">
    <property type="entry name" value="HYDROLASE, PUTATIVE (AFU_ORTHOLOGUE AFUA_2G14860)-RELATED"/>
    <property type="match status" value="1"/>
</dbReference>
<proteinExistence type="inferred from homology"/>
<keyword evidence="5" id="KW-1185">Reference proteome</keyword>
<evidence type="ECO:0000256" key="1">
    <source>
        <dbReference type="ARBA" id="ARBA00010088"/>
    </source>
</evidence>
<evidence type="ECO:0000313" key="4">
    <source>
        <dbReference type="EMBL" id="RDW74171.1"/>
    </source>
</evidence>
<dbReference type="InterPro" id="IPR050266">
    <property type="entry name" value="AB_hydrolase_sf"/>
</dbReference>
<dbReference type="EMBL" id="PDLN01000010">
    <property type="protein sequence ID" value="RDW74171.1"/>
    <property type="molecule type" value="Genomic_DNA"/>
</dbReference>
<dbReference type="Proteomes" id="UP000256328">
    <property type="component" value="Unassembled WGS sequence"/>
</dbReference>
<dbReference type="PRINTS" id="PR00793">
    <property type="entry name" value="PROAMNOPTASE"/>
</dbReference>
<dbReference type="AlphaFoldDB" id="A0A3D8RK04"/>
<accession>A0A3D8RK04</accession>
<organism evidence="4 5">
    <name type="scientific">Coleophoma crateriformis</name>
    <dbReference type="NCBI Taxonomy" id="565419"/>
    <lineage>
        <taxon>Eukaryota</taxon>
        <taxon>Fungi</taxon>
        <taxon>Dikarya</taxon>
        <taxon>Ascomycota</taxon>
        <taxon>Pezizomycotina</taxon>
        <taxon>Leotiomycetes</taxon>
        <taxon>Helotiales</taxon>
        <taxon>Dermateaceae</taxon>
        <taxon>Coleophoma</taxon>
    </lineage>
</organism>
<dbReference type="InterPro" id="IPR000073">
    <property type="entry name" value="AB_hydrolase_1"/>
</dbReference>
<reference evidence="4 5" key="1">
    <citation type="journal article" date="2018" name="IMA Fungus">
        <title>IMA Genome-F 9: Draft genome sequence of Annulohypoxylon stygium, Aspergillus mulundensis, Berkeleyomyces basicola (syn. Thielaviopsis basicola), Ceratocystis smalleyi, two Cercospora beticola strains, Coleophoma cylindrospora, Fusarium fracticaudum, Phialophora cf. hyalina, and Morchella septimelata.</title>
        <authorList>
            <person name="Wingfield B.D."/>
            <person name="Bills G.F."/>
            <person name="Dong Y."/>
            <person name="Huang W."/>
            <person name="Nel W.J."/>
            <person name="Swalarsk-Parry B.S."/>
            <person name="Vaghefi N."/>
            <person name="Wilken P.M."/>
            <person name="An Z."/>
            <person name="de Beer Z.W."/>
            <person name="De Vos L."/>
            <person name="Chen L."/>
            <person name="Duong T.A."/>
            <person name="Gao Y."/>
            <person name="Hammerbacher A."/>
            <person name="Kikkert J.R."/>
            <person name="Li Y."/>
            <person name="Li H."/>
            <person name="Li K."/>
            <person name="Li Q."/>
            <person name="Liu X."/>
            <person name="Ma X."/>
            <person name="Naidoo K."/>
            <person name="Pethybridge S.J."/>
            <person name="Sun J."/>
            <person name="Steenkamp E.T."/>
            <person name="van der Nest M.A."/>
            <person name="van Wyk S."/>
            <person name="Wingfield M.J."/>
            <person name="Xiong C."/>
            <person name="Yue Q."/>
            <person name="Zhang X."/>
        </authorList>
    </citation>
    <scope>NUCLEOTIDE SEQUENCE [LARGE SCALE GENOMIC DNA]</scope>
    <source>
        <strain evidence="4 5">BP5796</strain>
    </source>
</reference>
<dbReference type="PRINTS" id="PR00111">
    <property type="entry name" value="ABHYDROLASE"/>
</dbReference>
<dbReference type="SUPFAM" id="SSF53474">
    <property type="entry name" value="alpha/beta-Hydrolases"/>
    <property type="match status" value="1"/>
</dbReference>
<comment type="similarity">
    <text evidence="1">Belongs to the peptidase S33 family.</text>
</comment>
<protein>
    <recommendedName>
        <fullName evidence="3">AB hydrolase-1 domain-containing protein</fullName>
    </recommendedName>
</protein>
<dbReference type="GO" id="GO:0016020">
    <property type="term" value="C:membrane"/>
    <property type="evidence" value="ECO:0007669"/>
    <property type="project" value="TreeGrafter"/>
</dbReference>